<dbReference type="HOGENOM" id="CLU_2507539_0_0_9"/>
<reference evidence="3 5" key="2">
    <citation type="submission" date="2013-03" db="EMBL/GenBank/DDBJ databases">
        <title>The Genome Sequence of Enterococcus gilvus ATCC BAA-350 (PacBio/Illumina hybrid assembly).</title>
        <authorList>
            <consortium name="The Broad Institute Genomics Platform"/>
            <consortium name="The Broad Institute Genome Sequencing Center for Infectious Disease"/>
            <person name="Earl A."/>
            <person name="Russ C."/>
            <person name="Gilmore M."/>
            <person name="Surin D."/>
            <person name="Walker B."/>
            <person name="Young S."/>
            <person name="Zeng Q."/>
            <person name="Gargeya S."/>
            <person name="Fitzgerald M."/>
            <person name="Haas B."/>
            <person name="Abouelleil A."/>
            <person name="Allen A.W."/>
            <person name="Alvarado L."/>
            <person name="Arachchi H.M."/>
            <person name="Berlin A.M."/>
            <person name="Chapman S.B."/>
            <person name="Gainer-Dewar J."/>
            <person name="Goldberg J."/>
            <person name="Griggs A."/>
            <person name="Gujja S."/>
            <person name="Hansen M."/>
            <person name="Howarth C."/>
            <person name="Imamovic A."/>
            <person name="Ireland A."/>
            <person name="Larimer J."/>
            <person name="McCowan C."/>
            <person name="Murphy C."/>
            <person name="Pearson M."/>
            <person name="Poon T.W."/>
            <person name="Priest M."/>
            <person name="Roberts A."/>
            <person name="Saif S."/>
            <person name="Shea T."/>
            <person name="Sisk P."/>
            <person name="Sykes S."/>
            <person name="Wortman J."/>
            <person name="Nusbaum C."/>
            <person name="Birren B."/>
        </authorList>
    </citation>
    <scope>NUCLEOTIDE SEQUENCE [LARGE SCALE GENOMIC DNA]</scope>
    <source>
        <strain evidence="3 5">ATCC BAA-350</strain>
    </source>
</reference>
<keyword evidence="1" id="KW-0472">Membrane</keyword>
<comment type="caution">
    <text evidence="2">The sequence shown here is derived from an EMBL/GenBank/DDBJ whole genome shotgun (WGS) entry which is preliminary data.</text>
</comment>
<keyword evidence="1" id="KW-0812">Transmembrane</keyword>
<dbReference type="EMBL" id="ASWH01000005">
    <property type="protein sequence ID" value="EOW77188.1"/>
    <property type="molecule type" value="Genomic_DNA"/>
</dbReference>
<dbReference type="Proteomes" id="UP000014160">
    <property type="component" value="Unassembled WGS sequence"/>
</dbReference>
<dbReference type="AlphaFoldDB" id="R2V1B3"/>
<proteinExistence type="predicted"/>
<reference evidence="2 4" key="1">
    <citation type="submission" date="2013-02" db="EMBL/GenBank/DDBJ databases">
        <title>The Genome Sequence of Enterococcus gilvus ATCC BAA-350.</title>
        <authorList>
            <consortium name="The Broad Institute Genome Sequencing Platform"/>
            <consortium name="The Broad Institute Genome Sequencing Center for Infectious Disease"/>
            <person name="Earl A.M."/>
            <person name="Gilmore M.S."/>
            <person name="Lebreton F."/>
            <person name="Walker B."/>
            <person name="Young S.K."/>
            <person name="Zeng Q."/>
            <person name="Gargeya S."/>
            <person name="Fitzgerald M."/>
            <person name="Haas B."/>
            <person name="Abouelleil A."/>
            <person name="Alvarado L."/>
            <person name="Arachchi H.M."/>
            <person name="Berlin A.M."/>
            <person name="Chapman S.B."/>
            <person name="Dewar J."/>
            <person name="Goldberg J."/>
            <person name="Griggs A."/>
            <person name="Gujja S."/>
            <person name="Hansen M."/>
            <person name="Howarth C."/>
            <person name="Imamovic A."/>
            <person name="Larimer J."/>
            <person name="McCowan C."/>
            <person name="Murphy C."/>
            <person name="Neiman D."/>
            <person name="Pearson M."/>
            <person name="Priest M."/>
            <person name="Roberts A."/>
            <person name="Saif S."/>
            <person name="Shea T."/>
            <person name="Sisk P."/>
            <person name="Sykes S."/>
            <person name="Wortman J."/>
            <person name="Nusbaum C."/>
            <person name="Birren B."/>
        </authorList>
    </citation>
    <scope>NUCLEOTIDE SEQUENCE [LARGE SCALE GENOMIC DNA]</scope>
    <source>
        <strain evidence="2 4">ATCC BAA-350</strain>
    </source>
</reference>
<evidence type="ECO:0000313" key="3">
    <source>
        <dbReference type="EMBL" id="EOW77188.1"/>
    </source>
</evidence>
<feature type="transmembrane region" description="Helical" evidence="1">
    <location>
        <begin position="50"/>
        <end position="67"/>
    </location>
</feature>
<dbReference type="Proteomes" id="UP000013750">
    <property type="component" value="Unassembled WGS sequence"/>
</dbReference>
<feature type="transmembrane region" description="Helical" evidence="1">
    <location>
        <begin position="27"/>
        <end position="45"/>
    </location>
</feature>
<dbReference type="EMBL" id="AJDQ01000034">
    <property type="protein sequence ID" value="EOI51501.1"/>
    <property type="molecule type" value="Genomic_DNA"/>
</dbReference>
<keyword evidence="1" id="KW-1133">Transmembrane helix</keyword>
<keyword evidence="5" id="KW-1185">Reference proteome</keyword>
<accession>R2V1B3</accession>
<evidence type="ECO:0000313" key="5">
    <source>
        <dbReference type="Proteomes" id="UP000014160"/>
    </source>
</evidence>
<protein>
    <submittedName>
        <fullName evidence="2">Uncharacterized protein</fullName>
    </submittedName>
</protein>
<evidence type="ECO:0000313" key="4">
    <source>
        <dbReference type="Proteomes" id="UP000013750"/>
    </source>
</evidence>
<evidence type="ECO:0000256" key="1">
    <source>
        <dbReference type="SAM" id="Phobius"/>
    </source>
</evidence>
<name>R2V1B3_9ENTE</name>
<sequence>MLIIAILVSLVICLAESADSFSLISQLSYLVFSICLFVLCVNSFISDQKIMYITICLFCICVMLQEFQPVKYQVKGWLIRRKDGV</sequence>
<organism evidence="2 4">
    <name type="scientific">Enterococcus gilvus ATCC BAA-350</name>
    <dbReference type="NCBI Taxonomy" id="1158614"/>
    <lineage>
        <taxon>Bacteria</taxon>
        <taxon>Bacillati</taxon>
        <taxon>Bacillota</taxon>
        <taxon>Bacilli</taxon>
        <taxon>Lactobacillales</taxon>
        <taxon>Enterococcaceae</taxon>
        <taxon>Enterococcus</taxon>
    </lineage>
</organism>
<gene>
    <name evidence="3" type="ORF">I592_04164</name>
    <name evidence="2" type="ORF">UKC_04176</name>
</gene>
<evidence type="ECO:0000313" key="2">
    <source>
        <dbReference type="EMBL" id="EOI51501.1"/>
    </source>
</evidence>